<dbReference type="EMBL" id="FNBD01000001">
    <property type="protein sequence ID" value="SDE48422.1"/>
    <property type="molecule type" value="Genomic_DNA"/>
</dbReference>
<dbReference type="Proteomes" id="UP000182114">
    <property type="component" value="Unassembled WGS sequence"/>
</dbReference>
<sequence>MHLTTGIMKTISSVVEHYIKKKPFLQSALAQGIINLTSLSRIVKPEIEAELGKDIRNGAIVMALKRLSDDLEFRATHKIIKVLKNIGEITVRSSLTDFTFLLSDSLLENQRLLLKEVNKDKDVFYTSSRGVNELNIVVSNSLDKTVEALFEGERCTQKAENLSSITVKLPSENVTVPGIYYFIFQRLAWEGIVLYEVISTTNEFTILVDDEHVDIAFKTIKDLKTL</sequence>
<organism evidence="1 2">
    <name type="scientific">Cellulophaga baltica</name>
    <dbReference type="NCBI Taxonomy" id="76594"/>
    <lineage>
        <taxon>Bacteria</taxon>
        <taxon>Pseudomonadati</taxon>
        <taxon>Bacteroidota</taxon>
        <taxon>Flavobacteriia</taxon>
        <taxon>Flavobacteriales</taxon>
        <taxon>Flavobacteriaceae</taxon>
        <taxon>Cellulophaga</taxon>
    </lineage>
</organism>
<gene>
    <name evidence="1" type="ORF">SAMN04487992_101438</name>
</gene>
<reference evidence="2" key="1">
    <citation type="submission" date="2016-10" db="EMBL/GenBank/DDBJ databases">
        <authorList>
            <person name="Varghese N."/>
            <person name="Submissions S."/>
        </authorList>
    </citation>
    <scope>NUCLEOTIDE SEQUENCE [LARGE SCALE GENOMIC DNA]</scope>
    <source>
        <strain evidence="2">DSM 24729</strain>
    </source>
</reference>
<dbReference type="AlphaFoldDB" id="A0A1G7DA33"/>
<dbReference type="eggNOG" id="COG0527">
    <property type="taxonomic scope" value="Bacteria"/>
</dbReference>
<evidence type="ECO:0000313" key="2">
    <source>
        <dbReference type="Proteomes" id="UP000182114"/>
    </source>
</evidence>
<evidence type="ECO:0008006" key="3">
    <source>
        <dbReference type="Google" id="ProtNLM"/>
    </source>
</evidence>
<evidence type="ECO:0000313" key="1">
    <source>
        <dbReference type="EMBL" id="SDE48422.1"/>
    </source>
</evidence>
<proteinExistence type="predicted"/>
<name>A0A1G7DA33_9FLAO</name>
<protein>
    <recommendedName>
        <fullName evidence="3">Aspartate kinase</fullName>
    </recommendedName>
</protein>
<keyword evidence="2" id="KW-1185">Reference proteome</keyword>
<accession>A0A1G7DA33</accession>